<keyword evidence="7" id="KW-0862">Zinc</keyword>
<dbReference type="EMBL" id="SHBH01000004">
    <property type="protein sequence ID" value="RZO27130.1"/>
    <property type="molecule type" value="Genomic_DNA"/>
</dbReference>
<reference evidence="9 10" key="1">
    <citation type="submission" date="2019-02" db="EMBL/GenBank/DDBJ databases">
        <title>Prokaryotic population dynamics and viral predation in marine succession experiment using metagenomics: the confinement effect.</title>
        <authorList>
            <person name="Haro-Moreno J.M."/>
            <person name="Rodriguez-Valera F."/>
            <person name="Lopez-Perez M."/>
        </authorList>
    </citation>
    <scope>NUCLEOTIDE SEQUENCE [LARGE SCALE GENOMIC DNA]</scope>
    <source>
        <strain evidence="9">MED-G162</strain>
    </source>
</reference>
<dbReference type="Proteomes" id="UP000319384">
    <property type="component" value="Unassembled WGS sequence"/>
</dbReference>
<proteinExistence type="predicted"/>
<evidence type="ECO:0008006" key="11">
    <source>
        <dbReference type="Google" id="ProtNLM"/>
    </source>
</evidence>
<feature type="binding site" evidence="7">
    <location>
        <position position="292"/>
    </location>
    <ligand>
        <name>Zn(2+)</name>
        <dbReference type="ChEBI" id="CHEBI:29105"/>
        <note>catalytic</note>
    </ligand>
</feature>
<feature type="transmembrane region" description="Helical" evidence="8">
    <location>
        <begin position="118"/>
        <end position="137"/>
    </location>
</feature>
<feature type="binding site" evidence="7">
    <location>
        <position position="288"/>
    </location>
    <ligand>
        <name>Zn(2+)</name>
        <dbReference type="ChEBI" id="CHEBI:29105"/>
        <note>catalytic</note>
    </ligand>
</feature>
<evidence type="ECO:0000256" key="5">
    <source>
        <dbReference type="ARBA" id="ARBA00023136"/>
    </source>
</evidence>
<dbReference type="GO" id="GO:0006672">
    <property type="term" value="P:ceramide metabolic process"/>
    <property type="evidence" value="ECO:0007669"/>
    <property type="project" value="InterPro"/>
</dbReference>
<organism evidence="9 10">
    <name type="scientific">SAR86 cluster bacterium</name>
    <dbReference type="NCBI Taxonomy" id="2030880"/>
    <lineage>
        <taxon>Bacteria</taxon>
        <taxon>Pseudomonadati</taxon>
        <taxon>Pseudomonadota</taxon>
        <taxon>Gammaproteobacteria</taxon>
        <taxon>SAR86 cluster</taxon>
    </lineage>
</organism>
<protein>
    <recommendedName>
        <fullName evidence="11">Ceramidase</fullName>
    </recommendedName>
</protein>
<keyword evidence="6" id="KW-0479">Metal-binding</keyword>
<feature type="transmembrane region" description="Helical" evidence="8">
    <location>
        <begin position="174"/>
        <end position="193"/>
    </location>
</feature>
<dbReference type="Pfam" id="PF05875">
    <property type="entry name" value="Ceramidase"/>
    <property type="match status" value="1"/>
</dbReference>
<name>A0A520N0W9_9GAMM</name>
<evidence type="ECO:0000256" key="7">
    <source>
        <dbReference type="PIRSR" id="PIRSR608901-2"/>
    </source>
</evidence>
<keyword evidence="4 8" id="KW-1133">Transmembrane helix</keyword>
<evidence type="ECO:0000256" key="3">
    <source>
        <dbReference type="ARBA" id="ARBA00022801"/>
    </source>
</evidence>
<evidence type="ECO:0000256" key="2">
    <source>
        <dbReference type="ARBA" id="ARBA00022692"/>
    </source>
</evidence>
<dbReference type="AlphaFoldDB" id="A0A520N0W9"/>
<feature type="transmembrane region" description="Helical" evidence="8">
    <location>
        <begin position="59"/>
        <end position="76"/>
    </location>
</feature>
<keyword evidence="5 8" id="KW-0472">Membrane</keyword>
<evidence type="ECO:0000313" key="9">
    <source>
        <dbReference type="EMBL" id="RZO27130.1"/>
    </source>
</evidence>
<comment type="subcellular location">
    <subcellularLocation>
        <location evidence="1">Membrane</location>
        <topology evidence="1">Multi-pass membrane protein</topology>
    </subcellularLocation>
</comment>
<feature type="transmembrane region" description="Helical" evidence="8">
    <location>
        <begin position="7"/>
        <end position="28"/>
    </location>
</feature>
<evidence type="ECO:0000256" key="6">
    <source>
        <dbReference type="PIRSR" id="PIRSR608901-1"/>
    </source>
</evidence>
<feature type="binding site" evidence="6">
    <location>
        <position position="57"/>
    </location>
    <ligand>
        <name>Ca(2+)</name>
        <dbReference type="ChEBI" id="CHEBI:29108"/>
    </ligand>
</feature>
<evidence type="ECO:0000256" key="4">
    <source>
        <dbReference type="ARBA" id="ARBA00022989"/>
    </source>
</evidence>
<feature type="binding site" evidence="7">
    <location>
        <position position="112"/>
    </location>
    <ligand>
        <name>Zn(2+)</name>
        <dbReference type="ChEBI" id="CHEBI:29105"/>
        <note>catalytic</note>
    </ligand>
</feature>
<dbReference type="GO" id="GO:0016020">
    <property type="term" value="C:membrane"/>
    <property type="evidence" value="ECO:0007669"/>
    <property type="project" value="UniProtKB-SubCell"/>
</dbReference>
<accession>A0A520N0W9</accession>
<keyword evidence="3" id="KW-0378">Hydrolase</keyword>
<feature type="transmembrane region" description="Helical" evidence="8">
    <location>
        <begin position="200"/>
        <end position="219"/>
    </location>
</feature>
<feature type="transmembrane region" description="Helical" evidence="8">
    <location>
        <begin position="284"/>
        <end position="304"/>
    </location>
</feature>
<dbReference type="InterPro" id="IPR008901">
    <property type="entry name" value="ACER"/>
</dbReference>
<feature type="transmembrane region" description="Helical" evidence="8">
    <location>
        <begin position="225"/>
        <end position="242"/>
    </location>
</feature>
<evidence type="ECO:0000256" key="8">
    <source>
        <dbReference type="SAM" id="Phobius"/>
    </source>
</evidence>
<evidence type="ECO:0000313" key="10">
    <source>
        <dbReference type="Proteomes" id="UP000319384"/>
    </source>
</evidence>
<feature type="transmembrane region" description="Helical" evidence="8">
    <location>
        <begin position="88"/>
        <end position="106"/>
    </location>
</feature>
<evidence type="ECO:0000256" key="1">
    <source>
        <dbReference type="ARBA" id="ARBA00004141"/>
    </source>
</evidence>
<comment type="caution">
    <text evidence="9">The sequence shown here is derived from an EMBL/GenBank/DDBJ whole genome shotgun (WGS) entry which is preliminary data.</text>
</comment>
<sequence length="314" mass="36226">MFVKENTFIISLIVSILFLIIFYVLSYLQLIQSTESLGFIGEASRWCERISAGPFREPINTLSNLGFMVVGLYILFKLSNETSFNDFSGLNKITILYGVAVIYLGPGSMLMHGTNTEWGGWADNLSMVMYIVIPWLYNIYKMSNWSIDTFVKIYLSIIAGYAVMRWFFGEGMGIGLNLFGVSIGLWVISEFLYKFWSPKMRIISGFVGFIVLIVFGIFPKEVFENIDEYWWIVFFWLPGLLAKNKPNGIRSYKWYFAGMFAYLSAFAIWLTGVPDSEVCNPDTIFQAHSAWHLLTALSTIFFFYHYRSERLIQN</sequence>
<comment type="cofactor">
    <cofactor evidence="7">
        <name>Zn(2+)</name>
        <dbReference type="ChEBI" id="CHEBI:29105"/>
    </cofactor>
</comment>
<feature type="transmembrane region" description="Helical" evidence="8">
    <location>
        <begin position="254"/>
        <end position="272"/>
    </location>
</feature>
<dbReference type="GO" id="GO:0016811">
    <property type="term" value="F:hydrolase activity, acting on carbon-nitrogen (but not peptide) bonds, in linear amides"/>
    <property type="evidence" value="ECO:0007669"/>
    <property type="project" value="InterPro"/>
</dbReference>
<keyword evidence="6" id="KW-0106">Calcium</keyword>
<gene>
    <name evidence="9" type="ORF">EVA95_00950</name>
</gene>
<feature type="transmembrane region" description="Helical" evidence="8">
    <location>
        <begin position="149"/>
        <end position="168"/>
    </location>
</feature>
<keyword evidence="2 8" id="KW-0812">Transmembrane</keyword>
<dbReference type="GO" id="GO:0046872">
    <property type="term" value="F:metal ion binding"/>
    <property type="evidence" value="ECO:0007669"/>
    <property type="project" value="UniProtKB-KW"/>
</dbReference>